<accession>A0ABW3G3X9</accession>
<evidence type="ECO:0000313" key="2">
    <source>
        <dbReference type="Proteomes" id="UP001597018"/>
    </source>
</evidence>
<comment type="caution">
    <text evidence="1">The sequence shown here is derived from an EMBL/GenBank/DDBJ whole genome shotgun (WGS) entry which is preliminary data.</text>
</comment>
<dbReference type="InterPro" id="IPR036410">
    <property type="entry name" value="HSP_DnaJ_Cys-rich_dom_sf"/>
</dbReference>
<organism evidence="1 2">
    <name type="scientific">Saccharopolyspora rosea</name>
    <dbReference type="NCBI Taxonomy" id="524884"/>
    <lineage>
        <taxon>Bacteria</taxon>
        <taxon>Bacillati</taxon>
        <taxon>Actinomycetota</taxon>
        <taxon>Actinomycetes</taxon>
        <taxon>Pseudonocardiales</taxon>
        <taxon>Pseudonocardiaceae</taxon>
        <taxon>Saccharopolyspora</taxon>
    </lineage>
</organism>
<keyword evidence="2" id="KW-1185">Reference proteome</keyword>
<evidence type="ECO:0000313" key="1">
    <source>
        <dbReference type="EMBL" id="MFD0923780.1"/>
    </source>
</evidence>
<gene>
    <name evidence="1" type="ORF">ACFQ16_28880</name>
</gene>
<protein>
    <submittedName>
        <fullName evidence="1">Uncharacterized protein</fullName>
    </submittedName>
</protein>
<dbReference type="Proteomes" id="UP001597018">
    <property type="component" value="Unassembled WGS sequence"/>
</dbReference>
<dbReference type="SUPFAM" id="SSF57938">
    <property type="entry name" value="DnaJ/Hsp40 cysteine-rich domain"/>
    <property type="match status" value="1"/>
</dbReference>
<dbReference type="RefSeq" id="WP_345600022.1">
    <property type="nucleotide sequence ID" value="NZ_BAABLT010000002.1"/>
</dbReference>
<name>A0ABW3G3X9_9PSEU</name>
<sequence length="82" mass="9366">MTTFDVVLLAALAAGAYLATCLAWPYTTCRTCRGVGQFRVRLLRAVRICPACQGSGLQLRAGRRAWNRYCRTRQARRRDHHR</sequence>
<dbReference type="EMBL" id="JBHTIW010000042">
    <property type="protein sequence ID" value="MFD0923780.1"/>
    <property type="molecule type" value="Genomic_DNA"/>
</dbReference>
<proteinExistence type="predicted"/>
<reference evidence="2" key="1">
    <citation type="journal article" date="2019" name="Int. J. Syst. Evol. Microbiol.">
        <title>The Global Catalogue of Microorganisms (GCM) 10K type strain sequencing project: providing services to taxonomists for standard genome sequencing and annotation.</title>
        <authorList>
            <consortium name="The Broad Institute Genomics Platform"/>
            <consortium name="The Broad Institute Genome Sequencing Center for Infectious Disease"/>
            <person name="Wu L."/>
            <person name="Ma J."/>
        </authorList>
    </citation>
    <scope>NUCLEOTIDE SEQUENCE [LARGE SCALE GENOMIC DNA]</scope>
    <source>
        <strain evidence="2">CCUG 56401</strain>
    </source>
</reference>